<dbReference type="EMBL" id="SLZY01000004">
    <property type="protein sequence ID" value="TCS72596.1"/>
    <property type="molecule type" value="Genomic_DNA"/>
</dbReference>
<dbReference type="Pfam" id="PF07072">
    <property type="entry name" value="ZapD"/>
    <property type="match status" value="1"/>
</dbReference>
<reference evidence="6 7" key="1">
    <citation type="submission" date="2019-03" db="EMBL/GenBank/DDBJ databases">
        <title>Genomic Encyclopedia of Type Strains, Phase IV (KMG-IV): sequencing the most valuable type-strain genomes for metagenomic binning, comparative biology and taxonomic classification.</title>
        <authorList>
            <person name="Goeker M."/>
        </authorList>
    </citation>
    <scope>NUCLEOTIDE SEQUENCE [LARGE SCALE GENOMIC DNA]</scope>
    <source>
        <strain evidence="6 7">DSM 103923</strain>
    </source>
</reference>
<evidence type="ECO:0000313" key="7">
    <source>
        <dbReference type="Proteomes" id="UP000295135"/>
    </source>
</evidence>
<dbReference type="GO" id="GO:0000917">
    <property type="term" value="P:division septum assembly"/>
    <property type="evidence" value="ECO:0007669"/>
    <property type="project" value="UniProtKB-KW"/>
</dbReference>
<dbReference type="OrthoDB" id="5294622at2"/>
<dbReference type="AlphaFoldDB" id="A0A4R3JY88"/>
<sequence length="259" mass="28946">MTIGLPGLPITYEFPLHERIRTWLRLEDLFDKVQYFISVDSARAHHAALLSLFELAEVTARPELKSELIQELDRQKAGLESLRHNQAVDQGRLDTVLSEIASNLSDLHAISGKVGQHLRENDWLSGIKSRSSLPGGVCGFDVPCYQHWLHQSWVSRASDLNEWLAPMLAIRNAVTQVLRILRDSGHASRHTAAAGAFQLMLGGRTAHLVRVEVDDSVPCAPEISANKYAINIRFVQPEKTQKPRPCDLDVSFSLTLCNL</sequence>
<evidence type="ECO:0000313" key="6">
    <source>
        <dbReference type="EMBL" id="TCS72596.1"/>
    </source>
</evidence>
<evidence type="ECO:0000256" key="2">
    <source>
        <dbReference type="ARBA" id="ARBA00022618"/>
    </source>
</evidence>
<dbReference type="GO" id="GO:0005737">
    <property type="term" value="C:cytoplasm"/>
    <property type="evidence" value="ECO:0007669"/>
    <property type="project" value="UniProtKB-SubCell"/>
</dbReference>
<evidence type="ECO:0000256" key="4">
    <source>
        <dbReference type="ARBA" id="ARBA00023306"/>
    </source>
</evidence>
<dbReference type="InterPro" id="IPR027462">
    <property type="entry name" value="ZapD_C"/>
</dbReference>
<dbReference type="HAMAP" id="MF_01092">
    <property type="entry name" value="ZapD"/>
    <property type="match status" value="1"/>
</dbReference>
<dbReference type="Gene3D" id="2.60.440.10">
    <property type="entry name" value="YacF-like domains"/>
    <property type="match status" value="1"/>
</dbReference>
<keyword evidence="4 5" id="KW-0131">Cell cycle</keyword>
<comment type="caution">
    <text evidence="6">The sequence shown here is derived from an EMBL/GenBank/DDBJ whole genome shotgun (WGS) entry which is preliminary data.</text>
</comment>
<comment type="subunit">
    <text evidence="5">Interacts with FtsZ.</text>
</comment>
<proteinExistence type="inferred from homology"/>
<organism evidence="6 7">
    <name type="scientific">Sulfuritortus calidifontis</name>
    <dbReference type="NCBI Taxonomy" id="1914471"/>
    <lineage>
        <taxon>Bacteria</taxon>
        <taxon>Pseudomonadati</taxon>
        <taxon>Pseudomonadota</taxon>
        <taxon>Betaproteobacteria</taxon>
        <taxon>Nitrosomonadales</taxon>
        <taxon>Thiobacillaceae</taxon>
        <taxon>Sulfuritortus</taxon>
    </lineage>
</organism>
<dbReference type="RefSeq" id="WP_126462909.1">
    <property type="nucleotide sequence ID" value="NZ_AP018721.1"/>
</dbReference>
<comment type="similarity">
    <text evidence="5">Belongs to the ZapD family.</text>
</comment>
<dbReference type="InterPro" id="IPR036268">
    <property type="entry name" value="ZapD_sf"/>
</dbReference>
<comment type="function">
    <text evidence="5">Cell division factor that enhances FtsZ-ring assembly. Directly interacts with FtsZ and promotes bundling of FtsZ protofilaments, with a reduction in FtsZ GTPase activity.</text>
</comment>
<evidence type="ECO:0000256" key="1">
    <source>
        <dbReference type="ARBA" id="ARBA00022490"/>
    </source>
</evidence>
<evidence type="ECO:0000256" key="5">
    <source>
        <dbReference type="HAMAP-Rule" id="MF_01092"/>
    </source>
</evidence>
<comment type="subcellular location">
    <subcellularLocation>
        <location evidence="5">Cytoplasm</location>
    </subcellularLocation>
    <text evidence="5">Localizes to mid-cell in an FtsZ-dependent manner.</text>
</comment>
<keyword evidence="2 5" id="KW-0132">Cell division</keyword>
<keyword evidence="3 5" id="KW-0717">Septation</keyword>
<keyword evidence="1 5" id="KW-0963">Cytoplasm</keyword>
<dbReference type="Proteomes" id="UP000295135">
    <property type="component" value="Unassembled WGS sequence"/>
</dbReference>
<dbReference type="GO" id="GO:0032153">
    <property type="term" value="C:cell division site"/>
    <property type="evidence" value="ECO:0007669"/>
    <property type="project" value="TreeGrafter"/>
</dbReference>
<gene>
    <name evidence="5" type="primary">zapD</name>
    <name evidence="6" type="ORF">EDC61_1046</name>
</gene>
<dbReference type="PANTHER" id="PTHR39455">
    <property type="entry name" value="CELL DIVISION PROTEIN ZAPD"/>
    <property type="match status" value="1"/>
</dbReference>
<dbReference type="GO" id="GO:0043093">
    <property type="term" value="P:FtsZ-dependent cytokinesis"/>
    <property type="evidence" value="ECO:0007669"/>
    <property type="project" value="UniProtKB-UniRule"/>
</dbReference>
<accession>A0A4R3JY88</accession>
<dbReference type="PANTHER" id="PTHR39455:SF1">
    <property type="entry name" value="CELL DIVISION PROTEIN ZAPD"/>
    <property type="match status" value="1"/>
</dbReference>
<dbReference type="NCBIfam" id="NF003656">
    <property type="entry name" value="PRK05287.1-4"/>
    <property type="match status" value="1"/>
</dbReference>
<dbReference type="InterPro" id="IPR009777">
    <property type="entry name" value="ZapD"/>
</dbReference>
<protein>
    <recommendedName>
        <fullName evidence="5">Cell division protein ZapD</fullName>
    </recommendedName>
    <alternativeName>
        <fullName evidence="5">Z ring-associated protein D</fullName>
    </alternativeName>
</protein>
<dbReference type="Gene3D" id="1.10.3900.10">
    <property type="entry name" value="YacF-like"/>
    <property type="match status" value="1"/>
</dbReference>
<keyword evidence="7" id="KW-1185">Reference proteome</keyword>
<dbReference type="SUPFAM" id="SSF160950">
    <property type="entry name" value="YacF-like"/>
    <property type="match status" value="1"/>
</dbReference>
<evidence type="ECO:0000256" key="3">
    <source>
        <dbReference type="ARBA" id="ARBA00023210"/>
    </source>
</evidence>
<name>A0A4R3JY88_9PROT</name>